<dbReference type="GO" id="GO:0009733">
    <property type="term" value="P:response to auxin"/>
    <property type="evidence" value="ECO:0007669"/>
    <property type="project" value="InterPro"/>
</dbReference>
<comment type="similarity">
    <text evidence="1">Belongs to the ARG7 family.</text>
</comment>
<organism evidence="2 3">
    <name type="scientific">Ensete ventricosum</name>
    <name type="common">Abyssinian banana</name>
    <name type="synonym">Musa ensete</name>
    <dbReference type="NCBI Taxonomy" id="4639"/>
    <lineage>
        <taxon>Eukaryota</taxon>
        <taxon>Viridiplantae</taxon>
        <taxon>Streptophyta</taxon>
        <taxon>Embryophyta</taxon>
        <taxon>Tracheophyta</taxon>
        <taxon>Spermatophyta</taxon>
        <taxon>Magnoliopsida</taxon>
        <taxon>Liliopsida</taxon>
        <taxon>Zingiberales</taxon>
        <taxon>Musaceae</taxon>
        <taxon>Ensete</taxon>
    </lineage>
</organism>
<dbReference type="Pfam" id="PF02519">
    <property type="entry name" value="Auxin_inducible"/>
    <property type="match status" value="1"/>
</dbReference>
<dbReference type="InterPro" id="IPR003676">
    <property type="entry name" value="SAUR_fam"/>
</dbReference>
<dbReference type="PANTHER" id="PTHR31374">
    <property type="entry name" value="AUXIN-INDUCED PROTEIN-LIKE-RELATED"/>
    <property type="match status" value="1"/>
</dbReference>
<protein>
    <recommendedName>
        <fullName evidence="4">Auxin-responsive protein SAUR32</fullName>
    </recommendedName>
</protein>
<dbReference type="AlphaFoldDB" id="A0AAV8S288"/>
<evidence type="ECO:0008006" key="4">
    <source>
        <dbReference type="Google" id="ProtNLM"/>
    </source>
</evidence>
<dbReference type="PANTHER" id="PTHR31374:SF29">
    <property type="entry name" value="SAUR-LIKE AUXIN-RESPONSIVE PROTEIN FAMILY"/>
    <property type="match status" value="1"/>
</dbReference>
<proteinExistence type="inferred from homology"/>
<accession>A0AAV8S288</accession>
<evidence type="ECO:0000256" key="1">
    <source>
        <dbReference type="ARBA" id="ARBA00006974"/>
    </source>
</evidence>
<name>A0AAV8S288_ENSVE</name>
<sequence length="169" mass="18708">MRHLGQRERKKRAAAGLPPKGCMAVRVGQEGEEQRRFVVPIAHLSHPLFAEFLDEAAAEYGFSQPGAISIPCGVDYFRHVDDVIDRERAGSAVHHHHLPLRLLHFAGCFGALKIVPGTVREAPLLVFLFAFFERSSEALDLAKPTTPQALQPWRSVDDGVTSKLEARPP</sequence>
<evidence type="ECO:0000313" key="2">
    <source>
        <dbReference type="EMBL" id="KAJ8513472.1"/>
    </source>
</evidence>
<reference evidence="2 3" key="1">
    <citation type="submission" date="2022-12" db="EMBL/GenBank/DDBJ databases">
        <title>Chromosome-scale assembly of the Ensete ventricosum genome.</title>
        <authorList>
            <person name="Dussert Y."/>
            <person name="Stocks J."/>
            <person name="Wendawek A."/>
            <person name="Woldeyes F."/>
            <person name="Nichols R.A."/>
            <person name="Borrell J.S."/>
        </authorList>
    </citation>
    <scope>NUCLEOTIDE SEQUENCE [LARGE SCALE GENOMIC DNA]</scope>
    <source>
        <strain evidence="3">cv. Maze</strain>
        <tissue evidence="2">Seeds</tissue>
    </source>
</reference>
<dbReference type="Proteomes" id="UP001222027">
    <property type="component" value="Unassembled WGS sequence"/>
</dbReference>
<keyword evidence="3" id="KW-1185">Reference proteome</keyword>
<gene>
    <name evidence="2" type="ORF">OPV22_003906</name>
</gene>
<dbReference type="EMBL" id="JAQQAF010000001">
    <property type="protein sequence ID" value="KAJ8513472.1"/>
    <property type="molecule type" value="Genomic_DNA"/>
</dbReference>
<evidence type="ECO:0000313" key="3">
    <source>
        <dbReference type="Proteomes" id="UP001222027"/>
    </source>
</evidence>
<comment type="caution">
    <text evidence="2">The sequence shown here is derived from an EMBL/GenBank/DDBJ whole genome shotgun (WGS) entry which is preliminary data.</text>
</comment>